<proteinExistence type="predicted"/>
<feature type="signal peptide" evidence="2">
    <location>
        <begin position="1"/>
        <end position="21"/>
    </location>
</feature>
<keyword evidence="4" id="KW-1185">Reference proteome</keyword>
<reference evidence="3" key="2">
    <citation type="submission" date="2021-02" db="EMBL/GenBank/DDBJ databases">
        <authorList>
            <person name="Kimball J.A."/>
            <person name="Haas M.W."/>
            <person name="Macchietto M."/>
            <person name="Kono T."/>
            <person name="Duquette J."/>
            <person name="Shao M."/>
        </authorList>
    </citation>
    <scope>NUCLEOTIDE SEQUENCE</scope>
    <source>
        <tissue evidence="3">Fresh leaf tissue</tissue>
    </source>
</reference>
<feature type="region of interest" description="Disordered" evidence="1">
    <location>
        <begin position="75"/>
        <end position="132"/>
    </location>
</feature>
<accession>A0A8J5WUX9</accession>
<name>A0A8J5WUX9_ZIZPA</name>
<evidence type="ECO:0000313" key="3">
    <source>
        <dbReference type="EMBL" id="KAG8095282.1"/>
    </source>
</evidence>
<keyword evidence="2" id="KW-0732">Signal</keyword>
<feature type="region of interest" description="Disordered" evidence="1">
    <location>
        <begin position="215"/>
        <end position="256"/>
    </location>
</feature>
<evidence type="ECO:0000313" key="4">
    <source>
        <dbReference type="Proteomes" id="UP000729402"/>
    </source>
</evidence>
<organism evidence="3 4">
    <name type="scientific">Zizania palustris</name>
    <name type="common">Northern wild rice</name>
    <dbReference type="NCBI Taxonomy" id="103762"/>
    <lineage>
        <taxon>Eukaryota</taxon>
        <taxon>Viridiplantae</taxon>
        <taxon>Streptophyta</taxon>
        <taxon>Embryophyta</taxon>
        <taxon>Tracheophyta</taxon>
        <taxon>Spermatophyta</taxon>
        <taxon>Magnoliopsida</taxon>
        <taxon>Liliopsida</taxon>
        <taxon>Poales</taxon>
        <taxon>Poaceae</taxon>
        <taxon>BOP clade</taxon>
        <taxon>Oryzoideae</taxon>
        <taxon>Oryzeae</taxon>
        <taxon>Zizaniinae</taxon>
        <taxon>Zizania</taxon>
    </lineage>
</organism>
<sequence>MTKNWAAASLAIVAIVQEVTTKFELSSNNLKMEEGRSDLLSLKASVETWMPDVERRIEHLQATVDKLQVKVEKLEGVKESEEDRGIPSVDSHRSSPSTGGSTDLIRRGREEGGRREVNLTTPPAGNSIPRQGFTAGVFTGEAPVYMRFFRSPASLPCLYASRSPPPHLSPPSARRSPPATPPPPPHLSSFLRALAPPVRGPCLLSRPIRVAPSPLASLAAPRRRSSSPSPECSGSELSTAPARASTTAGTRNSSATSSTRTCSLLHLCAYLNRLQFNFPKETAYHVRTLACSVARLDKGRILMEINYNACLWFN</sequence>
<feature type="compositionally biased region" description="Basic and acidic residues" evidence="1">
    <location>
        <begin position="104"/>
        <end position="117"/>
    </location>
</feature>
<feature type="compositionally biased region" description="Low complexity" evidence="1">
    <location>
        <begin position="215"/>
        <end position="230"/>
    </location>
</feature>
<gene>
    <name evidence="3" type="ORF">GUJ93_ZPchr0012g20272</name>
</gene>
<evidence type="ECO:0000256" key="2">
    <source>
        <dbReference type="SAM" id="SignalP"/>
    </source>
</evidence>
<feature type="compositionally biased region" description="Basic and acidic residues" evidence="1">
    <location>
        <begin position="75"/>
        <end position="93"/>
    </location>
</feature>
<dbReference type="OrthoDB" id="445712at2759"/>
<protein>
    <recommendedName>
        <fullName evidence="5">Rx N-terminal domain-containing protein</fullName>
    </recommendedName>
</protein>
<dbReference type="AlphaFoldDB" id="A0A8J5WUX9"/>
<dbReference type="EMBL" id="JAAALK010000080">
    <property type="protein sequence ID" value="KAG8095282.1"/>
    <property type="molecule type" value="Genomic_DNA"/>
</dbReference>
<feature type="chain" id="PRO_5035296236" description="Rx N-terminal domain-containing protein" evidence="2">
    <location>
        <begin position="22"/>
        <end position="314"/>
    </location>
</feature>
<dbReference type="Proteomes" id="UP000729402">
    <property type="component" value="Unassembled WGS sequence"/>
</dbReference>
<evidence type="ECO:0008006" key="5">
    <source>
        <dbReference type="Google" id="ProtNLM"/>
    </source>
</evidence>
<evidence type="ECO:0000256" key="1">
    <source>
        <dbReference type="SAM" id="MobiDB-lite"/>
    </source>
</evidence>
<feature type="region of interest" description="Disordered" evidence="1">
    <location>
        <begin position="163"/>
        <end position="191"/>
    </location>
</feature>
<comment type="caution">
    <text evidence="3">The sequence shown here is derived from an EMBL/GenBank/DDBJ whole genome shotgun (WGS) entry which is preliminary data.</text>
</comment>
<feature type="compositionally biased region" description="Low complexity" evidence="1">
    <location>
        <begin position="242"/>
        <end position="256"/>
    </location>
</feature>
<reference evidence="3" key="1">
    <citation type="journal article" date="2021" name="bioRxiv">
        <title>Whole Genome Assembly and Annotation of Northern Wild Rice, Zizania palustris L., Supports a Whole Genome Duplication in the Zizania Genus.</title>
        <authorList>
            <person name="Haas M."/>
            <person name="Kono T."/>
            <person name="Macchietto M."/>
            <person name="Millas R."/>
            <person name="McGilp L."/>
            <person name="Shao M."/>
            <person name="Duquette J."/>
            <person name="Hirsch C.N."/>
            <person name="Kimball J."/>
        </authorList>
    </citation>
    <scope>NUCLEOTIDE SEQUENCE</scope>
    <source>
        <tissue evidence="3">Fresh leaf tissue</tissue>
    </source>
</reference>